<evidence type="ECO:0000256" key="1">
    <source>
        <dbReference type="SAM" id="Phobius"/>
    </source>
</evidence>
<keyword evidence="1" id="KW-0812">Transmembrane</keyword>
<organism evidence="2 3">
    <name type="scientific">Streptomyces luteireticuli</name>
    <dbReference type="NCBI Taxonomy" id="173858"/>
    <lineage>
        <taxon>Bacteria</taxon>
        <taxon>Bacillati</taxon>
        <taxon>Actinomycetota</taxon>
        <taxon>Actinomycetes</taxon>
        <taxon>Kitasatosporales</taxon>
        <taxon>Streptomycetaceae</taxon>
        <taxon>Streptomyces</taxon>
    </lineage>
</organism>
<feature type="transmembrane region" description="Helical" evidence="1">
    <location>
        <begin position="49"/>
        <end position="75"/>
    </location>
</feature>
<feature type="transmembrane region" description="Helical" evidence="1">
    <location>
        <begin position="12"/>
        <end position="29"/>
    </location>
</feature>
<keyword evidence="1" id="KW-0472">Membrane</keyword>
<keyword evidence="1" id="KW-1133">Transmembrane helix</keyword>
<dbReference type="InterPro" id="IPR001646">
    <property type="entry name" value="5peptide_repeat"/>
</dbReference>
<gene>
    <name evidence="2" type="ORF">GCM10010357_61080</name>
</gene>
<dbReference type="SUPFAM" id="SSF141571">
    <property type="entry name" value="Pentapeptide repeat-like"/>
    <property type="match status" value="1"/>
</dbReference>
<dbReference type="RefSeq" id="WP_344031313.1">
    <property type="nucleotide sequence ID" value="NZ_BAAABX010000065.1"/>
</dbReference>
<dbReference type="PANTHER" id="PTHR14136:SF17">
    <property type="entry name" value="BTB_POZ DOMAIN-CONTAINING PROTEIN KCTD9"/>
    <property type="match status" value="1"/>
</dbReference>
<reference evidence="2 3" key="1">
    <citation type="journal article" date="2019" name="Int. J. Syst. Evol. Microbiol.">
        <title>The Global Catalogue of Microorganisms (GCM) 10K type strain sequencing project: providing services to taxonomists for standard genome sequencing and annotation.</title>
        <authorList>
            <consortium name="The Broad Institute Genomics Platform"/>
            <consortium name="The Broad Institute Genome Sequencing Center for Infectious Disease"/>
            <person name="Wu L."/>
            <person name="Ma J."/>
        </authorList>
    </citation>
    <scope>NUCLEOTIDE SEQUENCE [LARGE SCALE GENOMIC DNA]</scope>
    <source>
        <strain evidence="2 3">JCM 4788</strain>
    </source>
</reference>
<dbReference type="EMBL" id="BAAABX010000065">
    <property type="protein sequence ID" value="GAA0431205.1"/>
    <property type="molecule type" value="Genomic_DNA"/>
</dbReference>
<evidence type="ECO:0000313" key="3">
    <source>
        <dbReference type="Proteomes" id="UP001500879"/>
    </source>
</evidence>
<accession>A0ABN0Z3Q3</accession>
<dbReference type="InterPro" id="IPR051082">
    <property type="entry name" value="Pentapeptide-BTB/POZ_domain"/>
</dbReference>
<sequence>MLAKATAWRKPLLAGAVTVALVGLLLLIWRGPWWFDGRYLSTPDLQRGSAALVTGFRTTLVQILAALGAVIALYFTARTYRLNYQGQVTDRFIKALERLGSDEIYVRIGGILAMEQIIRDAPKLAPDAAQVLHAFICERVPRASPQEVGRREPERDVQHALKALTRPSARRHMGTERTVELSYLHLAGLRLREADLTDAWFIESNLAHAYLEGANLAGAWLFKANLIEARLRWANLSNSRLAQANLTKASLEEANLSQAGLQVANLSSAQLNDALLNGADLTGAQLYEADLTGAQLGNAALTDAWLYGADLRSVHGLTVAQVLLANLNTTTQLPPAVAADPRVIARIKESESYPFGLVAEQEAPSGQ</sequence>
<dbReference type="PANTHER" id="PTHR14136">
    <property type="entry name" value="BTB_POZ DOMAIN-CONTAINING PROTEIN KCTD9"/>
    <property type="match status" value="1"/>
</dbReference>
<protein>
    <recommendedName>
        <fullName evidence="4">Pentapeptide repeat-containing protein</fullName>
    </recommendedName>
</protein>
<comment type="caution">
    <text evidence="2">The sequence shown here is derived from an EMBL/GenBank/DDBJ whole genome shotgun (WGS) entry which is preliminary data.</text>
</comment>
<dbReference type="Pfam" id="PF00805">
    <property type="entry name" value="Pentapeptide"/>
    <property type="match status" value="2"/>
</dbReference>
<evidence type="ECO:0000313" key="2">
    <source>
        <dbReference type="EMBL" id="GAA0431205.1"/>
    </source>
</evidence>
<evidence type="ECO:0008006" key="4">
    <source>
        <dbReference type="Google" id="ProtNLM"/>
    </source>
</evidence>
<dbReference type="Proteomes" id="UP001500879">
    <property type="component" value="Unassembled WGS sequence"/>
</dbReference>
<dbReference type="Gene3D" id="2.160.20.80">
    <property type="entry name" value="E3 ubiquitin-protein ligase SopA"/>
    <property type="match status" value="1"/>
</dbReference>
<proteinExistence type="predicted"/>
<keyword evidence="3" id="KW-1185">Reference proteome</keyword>
<name>A0ABN0Z3Q3_9ACTN</name>